<dbReference type="SUPFAM" id="SSF53590">
    <property type="entry name" value="Nucleoside hydrolase"/>
    <property type="match status" value="1"/>
</dbReference>
<dbReference type="InterPro" id="IPR023186">
    <property type="entry name" value="IUNH"/>
</dbReference>
<dbReference type="GO" id="GO:0005829">
    <property type="term" value="C:cytosol"/>
    <property type="evidence" value="ECO:0007669"/>
    <property type="project" value="TreeGrafter"/>
</dbReference>
<evidence type="ECO:0000313" key="6">
    <source>
        <dbReference type="Proteomes" id="UP001177140"/>
    </source>
</evidence>
<comment type="caution">
    <text evidence="5">The sequence shown here is derived from an EMBL/GenBank/DDBJ whole genome shotgun (WGS) entry which is preliminary data.</text>
</comment>
<dbReference type="Proteomes" id="UP001177140">
    <property type="component" value="Unassembled WGS sequence"/>
</dbReference>
<evidence type="ECO:0000256" key="2">
    <source>
        <dbReference type="ARBA" id="ARBA00022801"/>
    </source>
</evidence>
<evidence type="ECO:0000259" key="4">
    <source>
        <dbReference type="Pfam" id="PF01156"/>
    </source>
</evidence>
<keyword evidence="3" id="KW-0326">Glycosidase</keyword>
<dbReference type="PANTHER" id="PTHR12304:SF1">
    <property type="entry name" value="URIDINE NUCLEOSIDASE 1"/>
    <property type="match status" value="1"/>
</dbReference>
<evidence type="ECO:0000313" key="5">
    <source>
        <dbReference type="EMBL" id="MCL7042936.1"/>
    </source>
</evidence>
<evidence type="ECO:0000256" key="1">
    <source>
        <dbReference type="ARBA" id="ARBA00009176"/>
    </source>
</evidence>
<feature type="domain" description="Inosine/uridine-preferring nucleoside hydrolase" evidence="4">
    <location>
        <begin position="1"/>
        <end position="100"/>
    </location>
</feature>
<organism evidence="5 6">
    <name type="scientific">Papaver nudicaule</name>
    <name type="common">Iceland poppy</name>
    <dbReference type="NCBI Taxonomy" id="74823"/>
    <lineage>
        <taxon>Eukaryota</taxon>
        <taxon>Viridiplantae</taxon>
        <taxon>Streptophyta</taxon>
        <taxon>Embryophyta</taxon>
        <taxon>Tracheophyta</taxon>
        <taxon>Spermatophyta</taxon>
        <taxon>Magnoliopsida</taxon>
        <taxon>Ranunculales</taxon>
        <taxon>Papaveraceae</taxon>
        <taxon>Papaveroideae</taxon>
        <taxon>Papaver</taxon>
    </lineage>
</organism>
<keyword evidence="6" id="KW-1185">Reference proteome</keyword>
<reference evidence="5" key="1">
    <citation type="submission" date="2022-03" db="EMBL/GenBank/DDBJ databases">
        <title>A functionally conserved STORR gene fusion in Papaver species that diverged 16.8 million years ago.</title>
        <authorList>
            <person name="Catania T."/>
        </authorList>
    </citation>
    <scope>NUCLEOTIDE SEQUENCE</scope>
    <source>
        <strain evidence="5">S-191538</strain>
    </source>
</reference>
<dbReference type="Gene3D" id="3.90.245.10">
    <property type="entry name" value="Ribonucleoside hydrolase-like"/>
    <property type="match status" value="1"/>
</dbReference>
<dbReference type="GO" id="GO:0006152">
    <property type="term" value="P:purine nucleoside catabolic process"/>
    <property type="evidence" value="ECO:0007669"/>
    <property type="project" value="TreeGrafter"/>
</dbReference>
<sequence length="103" mass="11167">AVKSDSSFASKVKRIVVLGGSFFAFGNVNPAAEANIYGDPEAADVVFTSGANIDVVGINITTQCTLTDEDLSDLRESKGRHTQFLSDMCKFYRDWHVKSDGLC</sequence>
<dbReference type="InterPro" id="IPR036452">
    <property type="entry name" value="Ribo_hydro-like"/>
</dbReference>
<accession>A0AA41VKG9</accession>
<dbReference type="AlphaFoldDB" id="A0AA41VKG9"/>
<feature type="non-terminal residue" evidence="5">
    <location>
        <position position="103"/>
    </location>
</feature>
<proteinExistence type="inferred from homology"/>
<gene>
    <name evidence="5" type="ORF">MKW94_003806</name>
</gene>
<keyword evidence="2" id="KW-0378">Hydrolase</keyword>
<dbReference type="Pfam" id="PF01156">
    <property type="entry name" value="IU_nuc_hydro"/>
    <property type="match status" value="1"/>
</dbReference>
<feature type="non-terminal residue" evidence="5">
    <location>
        <position position="1"/>
    </location>
</feature>
<comment type="similarity">
    <text evidence="1">Belongs to the IUNH family.</text>
</comment>
<dbReference type="PANTHER" id="PTHR12304">
    <property type="entry name" value="INOSINE-URIDINE PREFERRING NUCLEOSIDE HYDROLASE"/>
    <property type="match status" value="1"/>
</dbReference>
<dbReference type="GO" id="GO:0008477">
    <property type="term" value="F:purine nucleosidase activity"/>
    <property type="evidence" value="ECO:0007669"/>
    <property type="project" value="TreeGrafter"/>
</dbReference>
<dbReference type="EMBL" id="JAJJMA010241179">
    <property type="protein sequence ID" value="MCL7042936.1"/>
    <property type="molecule type" value="Genomic_DNA"/>
</dbReference>
<dbReference type="InterPro" id="IPR001910">
    <property type="entry name" value="Inosine/uridine_hydrolase_dom"/>
</dbReference>
<protein>
    <recommendedName>
        <fullName evidence="4">Inosine/uridine-preferring nucleoside hydrolase domain-containing protein</fullName>
    </recommendedName>
</protein>
<evidence type="ECO:0000256" key="3">
    <source>
        <dbReference type="ARBA" id="ARBA00023295"/>
    </source>
</evidence>
<name>A0AA41VKG9_PAPNU</name>